<sequence>MAVAESFLFVSEAIALAMDPNQAKISTVAGGDQSLRVLRSYKPVEDDSDKRDATEERGGNSALKDLAKTWCHSYSCIKLDVAQLTEKQHNAWKAIVNAGIDAGKKTKRDAYNKAWRRGTWHWKASVTKLQSRDGDALVRVQ</sequence>
<comment type="caution">
    <text evidence="1">The sequence shown here is derived from an EMBL/GenBank/DDBJ whole genome shotgun (WGS) entry which is preliminary data.</text>
</comment>
<gene>
    <name evidence="1" type="ORF">PHMEG_00028226</name>
</gene>
<reference evidence="2" key="1">
    <citation type="submission" date="2017-03" db="EMBL/GenBank/DDBJ databases">
        <title>Phytopthora megakarya and P. palmivora, two closely related causual agents of cacao black pod achieved similar genome size and gene model numbers by different mechanisms.</title>
        <authorList>
            <person name="Ali S."/>
            <person name="Shao J."/>
            <person name="Larry D.J."/>
            <person name="Kronmiller B."/>
            <person name="Shen D."/>
            <person name="Strem M.D."/>
            <person name="Melnick R.L."/>
            <person name="Guiltinan M.J."/>
            <person name="Tyler B.M."/>
            <person name="Meinhardt L.W."/>
            <person name="Bailey B.A."/>
        </authorList>
    </citation>
    <scope>NUCLEOTIDE SEQUENCE [LARGE SCALE GENOMIC DNA]</scope>
    <source>
        <strain evidence="2">zdho120</strain>
    </source>
</reference>
<evidence type="ECO:0000313" key="2">
    <source>
        <dbReference type="Proteomes" id="UP000198211"/>
    </source>
</evidence>
<proteinExistence type="predicted"/>
<accession>A0A225V5G7</accession>
<dbReference type="Proteomes" id="UP000198211">
    <property type="component" value="Unassembled WGS sequence"/>
</dbReference>
<organism evidence="1 2">
    <name type="scientific">Phytophthora megakarya</name>
    <dbReference type="NCBI Taxonomy" id="4795"/>
    <lineage>
        <taxon>Eukaryota</taxon>
        <taxon>Sar</taxon>
        <taxon>Stramenopiles</taxon>
        <taxon>Oomycota</taxon>
        <taxon>Peronosporomycetes</taxon>
        <taxon>Peronosporales</taxon>
        <taxon>Peronosporaceae</taxon>
        <taxon>Phytophthora</taxon>
    </lineage>
</organism>
<protein>
    <submittedName>
        <fullName evidence="1">Uncharacterized protein</fullName>
    </submittedName>
</protein>
<name>A0A225V5G7_9STRA</name>
<dbReference type="AlphaFoldDB" id="A0A225V5G7"/>
<evidence type="ECO:0000313" key="1">
    <source>
        <dbReference type="EMBL" id="OWZ00552.1"/>
    </source>
</evidence>
<dbReference type="EMBL" id="NBNE01007518">
    <property type="protein sequence ID" value="OWZ00552.1"/>
    <property type="molecule type" value="Genomic_DNA"/>
</dbReference>
<keyword evidence="2" id="KW-1185">Reference proteome</keyword>